<evidence type="ECO:0000313" key="3">
    <source>
        <dbReference type="EMBL" id="CAF1372188.1"/>
    </source>
</evidence>
<keyword evidence="1" id="KW-0812">Transmembrane</keyword>
<evidence type="ECO:0000313" key="9">
    <source>
        <dbReference type="EMBL" id="CAF4393912.1"/>
    </source>
</evidence>
<dbReference type="Proteomes" id="UP000663842">
    <property type="component" value="Unassembled WGS sequence"/>
</dbReference>
<protein>
    <submittedName>
        <fullName evidence="4">Uncharacterized protein</fullName>
    </submittedName>
</protein>
<evidence type="ECO:0000313" key="10">
    <source>
        <dbReference type="EMBL" id="CAF4590115.1"/>
    </source>
</evidence>
<reference evidence="4" key="1">
    <citation type="submission" date="2021-02" db="EMBL/GenBank/DDBJ databases">
        <authorList>
            <person name="Nowell W R."/>
        </authorList>
    </citation>
    <scope>NUCLEOTIDE SEQUENCE</scope>
</reference>
<keyword evidence="1" id="KW-1133">Transmembrane helix</keyword>
<dbReference type="EMBL" id="CAJNRF010001874">
    <property type="protein sequence ID" value="CAF2029816.1"/>
    <property type="molecule type" value="Genomic_DNA"/>
</dbReference>
<evidence type="ECO:0000313" key="11">
    <source>
        <dbReference type="EMBL" id="CAF4903236.1"/>
    </source>
</evidence>
<dbReference type="EMBL" id="CAJOBG010040059">
    <property type="protein sequence ID" value="CAF4393912.1"/>
    <property type="molecule type" value="Genomic_DNA"/>
</dbReference>
<accession>A0A816NAP4</accession>
<dbReference type="EMBL" id="CAJOBF010012455">
    <property type="protein sequence ID" value="CAF4318712.1"/>
    <property type="molecule type" value="Genomic_DNA"/>
</dbReference>
<dbReference type="EMBL" id="CAJNRE010011291">
    <property type="protein sequence ID" value="CAF2100337.1"/>
    <property type="molecule type" value="Genomic_DNA"/>
</dbReference>
<evidence type="ECO:0000256" key="1">
    <source>
        <dbReference type="SAM" id="Phobius"/>
    </source>
</evidence>
<evidence type="ECO:0000313" key="8">
    <source>
        <dbReference type="EMBL" id="CAF4318712.1"/>
    </source>
</evidence>
<dbReference type="AlphaFoldDB" id="A0A816NAP4"/>
<sequence length="117" mass="12588">MSKIISFGLLFACTVSISADSCSYGKVCGNYPWTFCCPKNTRCGPYATRTCYNEPNGPNITGIIFGAVIGLFIFIMILKACITCCSSRNEYYPLSSSDPVYLARSGAVVCTVAASRC</sequence>
<evidence type="ECO:0000313" key="12">
    <source>
        <dbReference type="Proteomes" id="UP000663856"/>
    </source>
</evidence>
<dbReference type="Proteomes" id="UP000663856">
    <property type="component" value="Unassembled WGS sequence"/>
</dbReference>
<dbReference type="Proteomes" id="UP000663824">
    <property type="component" value="Unassembled WGS sequence"/>
</dbReference>
<dbReference type="EMBL" id="CAJNOW010003145">
    <property type="protein sequence ID" value="CAF1372188.1"/>
    <property type="molecule type" value="Genomic_DNA"/>
</dbReference>
<proteinExistence type="predicted"/>
<organism evidence="4 12">
    <name type="scientific">Rotaria magnacalcarata</name>
    <dbReference type="NCBI Taxonomy" id="392030"/>
    <lineage>
        <taxon>Eukaryota</taxon>
        <taxon>Metazoa</taxon>
        <taxon>Spiralia</taxon>
        <taxon>Gnathifera</taxon>
        <taxon>Rotifera</taxon>
        <taxon>Eurotatoria</taxon>
        <taxon>Bdelloidea</taxon>
        <taxon>Philodinida</taxon>
        <taxon>Philodinidae</taxon>
        <taxon>Rotaria</taxon>
    </lineage>
</organism>
<gene>
    <name evidence="10" type="ORF">BYL167_LOCUS39678</name>
    <name evidence="11" type="ORF">GIL414_LOCUS51943</name>
    <name evidence="3" type="ORF">KQP761_LOCUS8277</name>
    <name evidence="6" type="ORF">MBJ925_LOCUS22156</name>
    <name evidence="9" type="ORF">OVN521_LOCUS34461</name>
    <name evidence="7" type="ORF">SMN809_LOCUS22488</name>
    <name evidence="8" type="ORF">UXM345_LOCUS34344</name>
    <name evidence="4" type="ORF">WKI299_LOCUS6459</name>
    <name evidence="5" type="ORF">XDN619_LOCUS13047</name>
</gene>
<dbReference type="EMBL" id="CAJOBJ010176760">
    <property type="protein sequence ID" value="CAF4903236.1"/>
    <property type="molecule type" value="Genomic_DNA"/>
</dbReference>
<comment type="caution">
    <text evidence="4">The sequence shown here is derived from an EMBL/GenBank/DDBJ whole genome shotgun (WGS) entry which is preliminary data.</text>
</comment>
<dbReference type="EMBL" id="CAJNRG010005189">
    <property type="protein sequence ID" value="CAF2073387.1"/>
    <property type="molecule type" value="Genomic_DNA"/>
</dbReference>
<dbReference type="EMBL" id="CAJOBH010096042">
    <property type="protein sequence ID" value="CAF4590115.1"/>
    <property type="molecule type" value="Genomic_DNA"/>
</dbReference>
<evidence type="ECO:0000313" key="6">
    <source>
        <dbReference type="EMBL" id="CAF2100337.1"/>
    </source>
</evidence>
<feature type="signal peptide" evidence="2">
    <location>
        <begin position="1"/>
        <end position="19"/>
    </location>
</feature>
<evidence type="ECO:0000313" key="13">
    <source>
        <dbReference type="Proteomes" id="UP000663866"/>
    </source>
</evidence>
<evidence type="ECO:0000313" key="5">
    <source>
        <dbReference type="EMBL" id="CAF2073387.1"/>
    </source>
</evidence>
<dbReference type="Proteomes" id="UP000663834">
    <property type="component" value="Unassembled WGS sequence"/>
</dbReference>
<dbReference type="Proteomes" id="UP000676336">
    <property type="component" value="Unassembled WGS sequence"/>
</dbReference>
<evidence type="ECO:0000313" key="7">
    <source>
        <dbReference type="EMBL" id="CAF4215074.1"/>
    </source>
</evidence>
<dbReference type="Proteomes" id="UP000663887">
    <property type="component" value="Unassembled WGS sequence"/>
</dbReference>
<dbReference type="OrthoDB" id="9998558at2759"/>
<dbReference type="EMBL" id="CAJOBI010020824">
    <property type="protein sequence ID" value="CAF4215074.1"/>
    <property type="molecule type" value="Genomic_DNA"/>
</dbReference>
<dbReference type="Proteomes" id="UP000681720">
    <property type="component" value="Unassembled WGS sequence"/>
</dbReference>
<dbReference type="Proteomes" id="UP000681967">
    <property type="component" value="Unassembled WGS sequence"/>
</dbReference>
<evidence type="ECO:0000313" key="4">
    <source>
        <dbReference type="EMBL" id="CAF2029816.1"/>
    </source>
</evidence>
<keyword evidence="1" id="KW-0472">Membrane</keyword>
<name>A0A816NAP4_9BILA</name>
<feature type="transmembrane region" description="Helical" evidence="1">
    <location>
        <begin position="60"/>
        <end position="78"/>
    </location>
</feature>
<dbReference type="Proteomes" id="UP000663866">
    <property type="component" value="Unassembled WGS sequence"/>
</dbReference>
<evidence type="ECO:0000256" key="2">
    <source>
        <dbReference type="SAM" id="SignalP"/>
    </source>
</evidence>
<keyword evidence="2" id="KW-0732">Signal</keyword>
<feature type="chain" id="PRO_5036230291" evidence="2">
    <location>
        <begin position="20"/>
        <end position="117"/>
    </location>
</feature>
<keyword evidence="13" id="KW-1185">Reference proteome</keyword>